<dbReference type="STRING" id="331657.A0A4U0WQK3"/>
<dbReference type="GO" id="GO:0016491">
    <property type="term" value="F:oxidoreductase activity"/>
    <property type="evidence" value="ECO:0007669"/>
    <property type="project" value="UniProtKB-KW"/>
</dbReference>
<protein>
    <recommendedName>
        <fullName evidence="6">Fe2OG dioxygenase domain-containing protein</fullName>
    </recommendedName>
</protein>
<dbReference type="CDD" id="cd22745">
    <property type="entry name" value="OTU_OTU1"/>
    <property type="match status" value="1"/>
</dbReference>
<dbReference type="SUPFAM" id="SSF51197">
    <property type="entry name" value="Clavaminate synthase-like"/>
    <property type="match status" value="1"/>
</dbReference>
<dbReference type="InterPro" id="IPR026992">
    <property type="entry name" value="DIOX_N"/>
</dbReference>
<dbReference type="PRINTS" id="PR00682">
    <property type="entry name" value="IPNSYNTHASE"/>
</dbReference>
<evidence type="ECO:0000256" key="1">
    <source>
        <dbReference type="ARBA" id="ARBA00008056"/>
    </source>
</evidence>
<keyword evidence="3 5" id="KW-0560">Oxidoreductase</keyword>
<reference evidence="7 8" key="1">
    <citation type="submission" date="2017-03" db="EMBL/GenBank/DDBJ databases">
        <title>Genomes of endolithic fungi from Antarctica.</title>
        <authorList>
            <person name="Coleine C."/>
            <person name="Masonjones S."/>
            <person name="Stajich J.E."/>
        </authorList>
    </citation>
    <scope>NUCLEOTIDE SEQUENCE [LARGE SCALE GENOMIC DNA]</scope>
    <source>
        <strain evidence="7 8">CCFEE 5187</strain>
    </source>
</reference>
<keyword evidence="2 5" id="KW-0479">Metal-binding</keyword>
<accession>A0A4U0WQK3</accession>
<dbReference type="PANTHER" id="PTHR10209:SF804">
    <property type="entry name" value="FE2OG DIOXYGENASE DOMAIN-CONTAINING PROTEIN"/>
    <property type="match status" value="1"/>
</dbReference>
<comment type="caution">
    <text evidence="7">The sequence shown here is derived from an EMBL/GenBank/DDBJ whole genome shotgun (WGS) entry which is preliminary data.</text>
</comment>
<sequence length="481" mass="53234">LDGMTELRSLVAQAIQAQPDFYTAAFLDGKEPDAYCNWIQREDSWGGGVELSILSQHFGIEICSINVQDLRVDRFNEGSSTRCIVVYSGIHYDAIAISPSEPPHTKADLPAELDIKQFDAADPLLLEAARELCMSPSKIPSSSTSPIPVIDFSSFTNAPSEPSSRDQEAVAAKIHEAFRSVGFVYLTNHGVPKEKVEECFMWSERFFALPQDVKMLAPHPPGGAHHRGYSGLGQEKVSQNVFDGAEIKKLREVPDVKESFESGNVDDKTQPNIWLPENRLPGFRDFAESFFIDCAALVHRVLSSIALGLGLPATFFERSHAHDLFQLRLLHYPPVSTSLLRSGARDRIAAHSDFGTITLLFQDDVGGLEVEDPHALDTFRGVTPVQGAVLVNVADLMMRWSNDVLRSTVHRVGAPPTVGDDGEGEGKERVTRARYSIPFFATADSDAAIDCLEGCWSEERPKRYERCTAGEYVQMRMKALY</sequence>
<dbReference type="Pfam" id="PF14226">
    <property type="entry name" value="DIOX_N"/>
    <property type="match status" value="1"/>
</dbReference>
<dbReference type="GO" id="GO:0046872">
    <property type="term" value="F:metal ion binding"/>
    <property type="evidence" value="ECO:0007669"/>
    <property type="project" value="UniProtKB-KW"/>
</dbReference>
<evidence type="ECO:0000256" key="4">
    <source>
        <dbReference type="ARBA" id="ARBA00023004"/>
    </source>
</evidence>
<name>A0A4U0WQK3_9PEZI</name>
<feature type="domain" description="Fe2OG dioxygenase" evidence="6">
    <location>
        <begin position="323"/>
        <end position="443"/>
    </location>
</feature>
<evidence type="ECO:0000259" key="6">
    <source>
        <dbReference type="PROSITE" id="PS51471"/>
    </source>
</evidence>
<evidence type="ECO:0000256" key="5">
    <source>
        <dbReference type="RuleBase" id="RU003682"/>
    </source>
</evidence>
<dbReference type="SUPFAM" id="SSF54001">
    <property type="entry name" value="Cysteine proteinases"/>
    <property type="match status" value="1"/>
</dbReference>
<dbReference type="PROSITE" id="PS51471">
    <property type="entry name" value="FE2OG_OXY"/>
    <property type="match status" value="1"/>
</dbReference>
<dbReference type="EMBL" id="NAJN01001168">
    <property type="protein sequence ID" value="TKA65187.1"/>
    <property type="molecule type" value="Genomic_DNA"/>
</dbReference>
<organism evidence="7 8">
    <name type="scientific">Cryomyces minteri</name>
    <dbReference type="NCBI Taxonomy" id="331657"/>
    <lineage>
        <taxon>Eukaryota</taxon>
        <taxon>Fungi</taxon>
        <taxon>Dikarya</taxon>
        <taxon>Ascomycota</taxon>
        <taxon>Pezizomycotina</taxon>
        <taxon>Dothideomycetes</taxon>
        <taxon>Dothideomycetes incertae sedis</taxon>
        <taxon>Cryomyces</taxon>
    </lineage>
</organism>
<dbReference type="InterPro" id="IPR044861">
    <property type="entry name" value="IPNS-like_FE2OG_OXY"/>
</dbReference>
<evidence type="ECO:0000256" key="2">
    <source>
        <dbReference type="ARBA" id="ARBA00022723"/>
    </source>
</evidence>
<feature type="non-terminal residue" evidence="7">
    <location>
        <position position="1"/>
    </location>
</feature>
<dbReference type="Proteomes" id="UP000308768">
    <property type="component" value="Unassembled WGS sequence"/>
</dbReference>
<keyword evidence="4 5" id="KW-0408">Iron</keyword>
<dbReference type="Pfam" id="PF03171">
    <property type="entry name" value="2OG-FeII_Oxy"/>
    <property type="match status" value="1"/>
</dbReference>
<keyword evidence="8" id="KW-1185">Reference proteome</keyword>
<evidence type="ECO:0000256" key="3">
    <source>
        <dbReference type="ARBA" id="ARBA00023002"/>
    </source>
</evidence>
<dbReference type="Gene3D" id="2.60.120.330">
    <property type="entry name" value="B-lactam Antibiotic, Isopenicillin N Synthase, Chain"/>
    <property type="match status" value="1"/>
</dbReference>
<dbReference type="Gene3D" id="3.90.70.80">
    <property type="match status" value="1"/>
</dbReference>
<evidence type="ECO:0000313" key="7">
    <source>
        <dbReference type="EMBL" id="TKA65187.1"/>
    </source>
</evidence>
<dbReference type="PANTHER" id="PTHR10209">
    <property type="entry name" value="OXIDOREDUCTASE, 2OG-FE II OXYGENASE FAMILY PROTEIN"/>
    <property type="match status" value="1"/>
</dbReference>
<dbReference type="GO" id="GO:0044283">
    <property type="term" value="P:small molecule biosynthetic process"/>
    <property type="evidence" value="ECO:0007669"/>
    <property type="project" value="UniProtKB-ARBA"/>
</dbReference>
<gene>
    <name evidence="7" type="ORF">B0A49_07904</name>
</gene>
<dbReference type="InterPro" id="IPR038765">
    <property type="entry name" value="Papain-like_cys_pep_sf"/>
</dbReference>
<dbReference type="InterPro" id="IPR005123">
    <property type="entry name" value="Oxoglu/Fe-dep_dioxygenase_dom"/>
</dbReference>
<proteinExistence type="inferred from homology"/>
<dbReference type="OrthoDB" id="288590at2759"/>
<dbReference type="AlphaFoldDB" id="A0A4U0WQK3"/>
<comment type="similarity">
    <text evidence="1 5">Belongs to the iron/ascorbate-dependent oxidoreductase family.</text>
</comment>
<evidence type="ECO:0000313" key="8">
    <source>
        <dbReference type="Proteomes" id="UP000308768"/>
    </source>
</evidence>
<dbReference type="InterPro" id="IPR027443">
    <property type="entry name" value="IPNS-like_sf"/>
</dbReference>